<evidence type="ECO:0000256" key="1">
    <source>
        <dbReference type="ARBA" id="ARBA00006817"/>
    </source>
</evidence>
<protein>
    <submittedName>
        <fullName evidence="3">Polyketide cyclase</fullName>
    </submittedName>
</protein>
<dbReference type="Pfam" id="PF08327">
    <property type="entry name" value="AHSA1"/>
    <property type="match status" value="1"/>
</dbReference>
<comment type="similarity">
    <text evidence="1">Belongs to the AHA1 family.</text>
</comment>
<dbReference type="InterPro" id="IPR013538">
    <property type="entry name" value="ASHA1/2-like_C"/>
</dbReference>
<reference evidence="3 4" key="1">
    <citation type="submission" date="2019-04" db="EMBL/GenBank/DDBJ databases">
        <title>Phreatobacter aquaticus sp. nov.</title>
        <authorList>
            <person name="Choi A."/>
        </authorList>
    </citation>
    <scope>NUCLEOTIDE SEQUENCE [LARGE SCALE GENOMIC DNA]</scope>
    <source>
        <strain evidence="3 4">KCTC 52518</strain>
    </source>
</reference>
<dbReference type="Proteomes" id="UP000298781">
    <property type="component" value="Chromosome"/>
</dbReference>
<organism evidence="3 4">
    <name type="scientific">Phreatobacter stygius</name>
    <dbReference type="NCBI Taxonomy" id="1940610"/>
    <lineage>
        <taxon>Bacteria</taxon>
        <taxon>Pseudomonadati</taxon>
        <taxon>Pseudomonadota</taxon>
        <taxon>Alphaproteobacteria</taxon>
        <taxon>Hyphomicrobiales</taxon>
        <taxon>Phreatobacteraceae</taxon>
        <taxon>Phreatobacter</taxon>
    </lineage>
</organism>
<proteinExistence type="inferred from homology"/>
<dbReference type="InterPro" id="IPR023393">
    <property type="entry name" value="START-like_dom_sf"/>
</dbReference>
<accession>A0A4D7BB42</accession>
<evidence type="ECO:0000259" key="2">
    <source>
        <dbReference type="Pfam" id="PF08327"/>
    </source>
</evidence>
<feature type="domain" description="Activator of Hsp90 ATPase homologue 1/2-like C-terminal" evidence="2">
    <location>
        <begin position="19"/>
        <end position="150"/>
    </location>
</feature>
<name>A0A4D7BB42_9HYPH</name>
<dbReference type="AlphaFoldDB" id="A0A4D7BB42"/>
<dbReference type="EMBL" id="CP039690">
    <property type="protein sequence ID" value="QCI67985.1"/>
    <property type="molecule type" value="Genomic_DNA"/>
</dbReference>
<evidence type="ECO:0000313" key="3">
    <source>
        <dbReference type="EMBL" id="QCI67985.1"/>
    </source>
</evidence>
<evidence type="ECO:0000313" key="4">
    <source>
        <dbReference type="Proteomes" id="UP000298781"/>
    </source>
</evidence>
<dbReference type="OrthoDB" id="9803476at2"/>
<sequence length="157" mass="17387">MTERSINHASFVITRHYPAAPAQVFQAFADTVIRRRWFIEGEGWTVDEFTADFAEGGRERSRFRFGADTPMSNDTVYHEILPNQRIVFSYAMTIGGKRISVSLATIEITAEGTGTRLVYTEQAAFLDGADRPADREAGSRELLEALAAELGRQPAGA</sequence>
<keyword evidence="4" id="KW-1185">Reference proteome</keyword>
<dbReference type="SUPFAM" id="SSF55961">
    <property type="entry name" value="Bet v1-like"/>
    <property type="match status" value="1"/>
</dbReference>
<dbReference type="Gene3D" id="3.30.530.20">
    <property type="match status" value="1"/>
</dbReference>
<dbReference type="CDD" id="cd08900">
    <property type="entry name" value="SRPBCC_CalC_Aha1-like_7"/>
    <property type="match status" value="1"/>
</dbReference>
<dbReference type="KEGG" id="pstg:E8M01_29410"/>
<dbReference type="RefSeq" id="WP_136963406.1">
    <property type="nucleotide sequence ID" value="NZ_CP039690.1"/>
</dbReference>
<gene>
    <name evidence="3" type="ORF">E8M01_29410</name>
</gene>